<dbReference type="AlphaFoldDB" id="A0A9W9P8B1"/>
<reference evidence="1" key="2">
    <citation type="journal article" date="2023" name="IMA Fungus">
        <title>Comparative genomic study of the Penicillium genus elucidates a diverse pangenome and 15 lateral gene transfer events.</title>
        <authorList>
            <person name="Petersen C."/>
            <person name="Sorensen T."/>
            <person name="Nielsen M.R."/>
            <person name="Sondergaard T.E."/>
            <person name="Sorensen J.L."/>
            <person name="Fitzpatrick D.A."/>
            <person name="Frisvad J.C."/>
            <person name="Nielsen K.L."/>
        </authorList>
    </citation>
    <scope>NUCLEOTIDE SEQUENCE</scope>
    <source>
        <strain evidence="1">IBT 19713</strain>
    </source>
</reference>
<evidence type="ECO:0000313" key="1">
    <source>
        <dbReference type="EMBL" id="KAJ5239720.1"/>
    </source>
</evidence>
<comment type="caution">
    <text evidence="1">The sequence shown here is derived from an EMBL/GenBank/DDBJ whole genome shotgun (WGS) entry which is preliminary data.</text>
</comment>
<dbReference type="GeneID" id="83200939"/>
<dbReference type="RefSeq" id="XP_058332639.1">
    <property type="nucleotide sequence ID" value="XM_058473636.1"/>
</dbReference>
<name>A0A9W9P8B1_9EURO</name>
<organism evidence="1 2">
    <name type="scientific">Penicillium chermesinum</name>
    <dbReference type="NCBI Taxonomy" id="63820"/>
    <lineage>
        <taxon>Eukaryota</taxon>
        <taxon>Fungi</taxon>
        <taxon>Dikarya</taxon>
        <taxon>Ascomycota</taxon>
        <taxon>Pezizomycotina</taxon>
        <taxon>Eurotiomycetes</taxon>
        <taxon>Eurotiomycetidae</taxon>
        <taxon>Eurotiales</taxon>
        <taxon>Aspergillaceae</taxon>
        <taxon>Penicillium</taxon>
    </lineage>
</organism>
<dbReference type="Proteomes" id="UP001150941">
    <property type="component" value="Unassembled WGS sequence"/>
</dbReference>
<accession>A0A9W9P8B1</accession>
<dbReference type="EMBL" id="JAPQKS010000003">
    <property type="protein sequence ID" value="KAJ5239720.1"/>
    <property type="molecule type" value="Genomic_DNA"/>
</dbReference>
<reference evidence="1" key="1">
    <citation type="submission" date="2022-11" db="EMBL/GenBank/DDBJ databases">
        <authorList>
            <person name="Petersen C."/>
        </authorList>
    </citation>
    <scope>NUCLEOTIDE SEQUENCE</scope>
    <source>
        <strain evidence="1">IBT 19713</strain>
    </source>
</reference>
<protein>
    <submittedName>
        <fullName evidence="1">Uncharacterized protein</fullName>
    </submittedName>
</protein>
<evidence type="ECO:0000313" key="2">
    <source>
        <dbReference type="Proteomes" id="UP001150941"/>
    </source>
</evidence>
<sequence>MPPKGAQESVSMPEAEGLTYDQSEMDYFHAKLKYHATVDERMASKDNNLISVSETQAKVLKRWEMLRHTEKELAEKGETMSPIDKRQLAQCAWRFNQLEACATKTTG</sequence>
<gene>
    <name evidence="1" type="ORF">N7468_004339</name>
</gene>
<dbReference type="OrthoDB" id="4522394at2759"/>
<keyword evidence="2" id="KW-1185">Reference proteome</keyword>
<proteinExistence type="predicted"/>